<dbReference type="InterPro" id="IPR036852">
    <property type="entry name" value="Peptidase_S8/S53_dom_sf"/>
</dbReference>
<feature type="region of interest" description="Disordered" evidence="9">
    <location>
        <begin position="181"/>
        <end position="249"/>
    </location>
</feature>
<dbReference type="PANTHER" id="PTHR43806">
    <property type="entry name" value="PEPTIDASE S8"/>
    <property type="match status" value="1"/>
</dbReference>
<dbReference type="GO" id="GO:0005615">
    <property type="term" value="C:extracellular space"/>
    <property type="evidence" value="ECO:0007669"/>
    <property type="project" value="TreeGrafter"/>
</dbReference>
<dbReference type="InterPro" id="IPR050131">
    <property type="entry name" value="Peptidase_S8_subtilisin-like"/>
</dbReference>
<dbReference type="InterPro" id="IPR023828">
    <property type="entry name" value="Peptidase_S8_Ser-AS"/>
</dbReference>
<keyword evidence="5 8" id="KW-0378">Hydrolase</keyword>
<dbReference type="InterPro" id="IPR010435">
    <property type="entry name" value="C5a/SBT2-like_Fn3"/>
</dbReference>
<dbReference type="CDD" id="cd07489">
    <property type="entry name" value="Peptidases_S8_5"/>
    <property type="match status" value="1"/>
</dbReference>
<protein>
    <recommendedName>
        <fullName evidence="16">Peptidase S8/S53 domain-containing protein</fullName>
    </recommendedName>
</protein>
<feature type="compositionally biased region" description="Acidic residues" evidence="9">
    <location>
        <begin position="187"/>
        <end position="197"/>
    </location>
</feature>
<evidence type="ECO:0000256" key="2">
    <source>
        <dbReference type="ARBA" id="ARBA00022512"/>
    </source>
</evidence>
<feature type="domain" description="PA" evidence="12">
    <location>
        <begin position="420"/>
        <end position="494"/>
    </location>
</feature>
<feature type="active site" description="Charge relay system" evidence="7 8">
    <location>
        <position position="570"/>
    </location>
</feature>
<organism evidence="14 15">
    <name type="scientific">Puccinia coronata f. sp. avenae</name>
    <dbReference type="NCBI Taxonomy" id="200324"/>
    <lineage>
        <taxon>Eukaryota</taxon>
        <taxon>Fungi</taxon>
        <taxon>Dikarya</taxon>
        <taxon>Basidiomycota</taxon>
        <taxon>Pucciniomycotina</taxon>
        <taxon>Pucciniomycetes</taxon>
        <taxon>Pucciniales</taxon>
        <taxon>Pucciniaceae</taxon>
        <taxon>Puccinia</taxon>
    </lineage>
</organism>
<evidence type="ECO:0000256" key="8">
    <source>
        <dbReference type="PROSITE-ProRule" id="PRU01240"/>
    </source>
</evidence>
<feature type="active site" description="Charge relay system" evidence="7 8">
    <location>
        <position position="156"/>
    </location>
</feature>
<accession>A0A2N5S279</accession>
<dbReference type="Gene3D" id="2.60.40.10">
    <property type="entry name" value="Immunoglobulins"/>
    <property type="match status" value="1"/>
</dbReference>
<dbReference type="AlphaFoldDB" id="A0A2N5S279"/>
<keyword evidence="15" id="KW-1185">Reference proteome</keyword>
<dbReference type="InterPro" id="IPR046450">
    <property type="entry name" value="PA_dom_sf"/>
</dbReference>
<dbReference type="Proteomes" id="UP000235388">
    <property type="component" value="Unassembled WGS sequence"/>
</dbReference>
<dbReference type="Pfam" id="PF06280">
    <property type="entry name" value="fn3_5"/>
    <property type="match status" value="1"/>
</dbReference>
<dbReference type="InterPro" id="IPR015500">
    <property type="entry name" value="Peptidase_S8_subtilisin-rel"/>
</dbReference>
<dbReference type="SUPFAM" id="SSF52025">
    <property type="entry name" value="PA domain"/>
    <property type="match status" value="1"/>
</dbReference>
<evidence type="ECO:0000259" key="12">
    <source>
        <dbReference type="Pfam" id="PF02225"/>
    </source>
</evidence>
<dbReference type="GO" id="GO:0016020">
    <property type="term" value="C:membrane"/>
    <property type="evidence" value="ECO:0007669"/>
    <property type="project" value="InterPro"/>
</dbReference>
<dbReference type="Gene3D" id="3.50.30.30">
    <property type="match status" value="1"/>
</dbReference>
<dbReference type="PANTHER" id="PTHR43806:SF66">
    <property type="entry name" value="SERIN ENDOPEPTIDASE"/>
    <property type="match status" value="1"/>
</dbReference>
<dbReference type="PROSITE" id="PS00137">
    <property type="entry name" value="SUBTILASE_HIS"/>
    <property type="match status" value="1"/>
</dbReference>
<comment type="similarity">
    <text evidence="1 8">Belongs to the peptidase S8 family.</text>
</comment>
<gene>
    <name evidence="14" type="ORF">PCANC_18883</name>
</gene>
<evidence type="ECO:0000256" key="1">
    <source>
        <dbReference type="ARBA" id="ARBA00011073"/>
    </source>
</evidence>
<dbReference type="Pfam" id="PF00082">
    <property type="entry name" value="Peptidase_S8"/>
    <property type="match status" value="1"/>
</dbReference>
<evidence type="ECO:0000256" key="3">
    <source>
        <dbReference type="ARBA" id="ARBA00022670"/>
    </source>
</evidence>
<sequence length="947" mass="102498">MRFLSWLTCLFTTLVITDLAQASGRQETTFSLPNRYIVSLNRSESSSLKEFTSQLDSKGVQYEVLHDMTELVPDVFYGFSAKFSDEADLKHLENSVHVEKISQAQRILRAAEFDEKIIEAPINSTPSLYPPQVQTRITELHKMGVYGQGVKLALIDSGIDCSHPALGNGFGPGFKIAFGKDLVTEDPPSDGDGDDSTEPLGLGPQAMHLLARDDSQKKKEQPKPNKKEKTDPKKDKAKPKKKDGRPCNQCAGASHGTHVAGIVAASDVGFGFMGVAPNVTLGMYRVFGCSEESQVPSDALMAAMLHAHKDGADIISASIGGPGGWGQDDGILTVANNLVQKKGSIIIVAAGNDGSEGLFFSDNPSSAKNAISVGSVDAQEIVAGHFKASTGKELVIYRTSTFNLSGEHPIYITANSTDVTTDACDELPKNTPNLTDYVVLVRRGTCVFSDKAKNLAAKGAKHILFYMNSTTIITLSNKLSNVSVAPISKEDGEYLFHQAKKDPTGFKVSFPPTHLFYVDSPGGGLASNFSEYGPNFDLESPQPAVSGVGGNIVSTFPMTDGGYASLSGTSMATPQIAGVAALILSARGKHFNGLTMRSRLATTTKLLNRVNSPSIESAVHQGGGLIDAFCAVWTNTTVSTASLVLNDTPSFHGEQEFTISNNGTTMVNYILTHRPAATLQTFSSGSKYNRLDVNPITSNQSAIAQISPEKFDIKPGASQVVKVNFSPPEKLDPHWLPIYSGFIVMTSDAECESHSLPYYGVLGSLRAQPIFDRGPNKNETAHYPYLAYKKDESSSKNGTNSTVQAAIDQPALNTTFVWDLKKHNSTVFFFRLIFGTPFLRIDVIPGNAELSDATDNRDFEKSFRGTRLIGMVADSDNKQLARDKEDDSLTLAWNATIVTPKKKKPHFLPNGSYKAILRALHVTGRNETEADWDYWVSPEFKLKNSKG</sequence>
<dbReference type="EMBL" id="PGCJ01001234">
    <property type="protein sequence ID" value="PLW07357.1"/>
    <property type="molecule type" value="Genomic_DNA"/>
</dbReference>
<evidence type="ECO:0000256" key="10">
    <source>
        <dbReference type="SAM" id="SignalP"/>
    </source>
</evidence>
<feature type="domain" description="Peptidase S8/S53" evidence="11">
    <location>
        <begin position="147"/>
        <end position="605"/>
    </location>
</feature>
<dbReference type="GO" id="GO:0004252">
    <property type="term" value="F:serine-type endopeptidase activity"/>
    <property type="evidence" value="ECO:0007669"/>
    <property type="project" value="UniProtKB-UniRule"/>
</dbReference>
<dbReference type="PROSITE" id="PS51892">
    <property type="entry name" value="SUBTILASE"/>
    <property type="match status" value="1"/>
</dbReference>
<evidence type="ECO:0000256" key="7">
    <source>
        <dbReference type="PIRSR" id="PIRSR615500-1"/>
    </source>
</evidence>
<dbReference type="InterPro" id="IPR003137">
    <property type="entry name" value="PA_domain"/>
</dbReference>
<name>A0A2N5S279_9BASI</name>
<dbReference type="Pfam" id="PF02225">
    <property type="entry name" value="PA"/>
    <property type="match status" value="1"/>
</dbReference>
<evidence type="ECO:0000259" key="11">
    <source>
        <dbReference type="Pfam" id="PF00082"/>
    </source>
</evidence>
<dbReference type="InterPro" id="IPR013783">
    <property type="entry name" value="Ig-like_fold"/>
</dbReference>
<dbReference type="PROSITE" id="PS00138">
    <property type="entry name" value="SUBTILASE_SER"/>
    <property type="match status" value="1"/>
</dbReference>
<keyword evidence="3 8" id="KW-0645">Protease</keyword>
<dbReference type="STRING" id="200324.A0A2N5S279"/>
<dbReference type="GO" id="GO:0006508">
    <property type="term" value="P:proteolysis"/>
    <property type="evidence" value="ECO:0007669"/>
    <property type="project" value="UniProtKB-KW"/>
</dbReference>
<feature type="active site" description="Charge relay system" evidence="7 8">
    <location>
        <position position="255"/>
    </location>
</feature>
<comment type="caution">
    <text evidence="14">The sequence shown here is derived from an EMBL/GenBank/DDBJ whole genome shotgun (WGS) entry which is preliminary data.</text>
</comment>
<dbReference type="InterPro" id="IPR000209">
    <property type="entry name" value="Peptidase_S8/S53_dom"/>
</dbReference>
<feature type="chain" id="PRO_5014672393" description="Peptidase S8/S53 domain-containing protein" evidence="10">
    <location>
        <begin position="23"/>
        <end position="947"/>
    </location>
</feature>
<reference evidence="14 15" key="1">
    <citation type="submission" date="2017-11" db="EMBL/GenBank/DDBJ databases">
        <title>De novo assembly and phasing of dikaryotic genomes from two isolates of Puccinia coronata f. sp. avenae, the causal agent of oat crown rust.</title>
        <authorList>
            <person name="Miller M.E."/>
            <person name="Zhang Y."/>
            <person name="Omidvar V."/>
            <person name="Sperschneider J."/>
            <person name="Schwessinger B."/>
            <person name="Raley C."/>
            <person name="Palmer J.M."/>
            <person name="Garnica D."/>
            <person name="Upadhyaya N."/>
            <person name="Rathjen J."/>
            <person name="Taylor J.M."/>
            <person name="Park R.F."/>
            <person name="Dodds P.N."/>
            <person name="Hirsch C.D."/>
            <person name="Kianian S.F."/>
            <person name="Figueroa M."/>
        </authorList>
    </citation>
    <scope>NUCLEOTIDE SEQUENCE [LARGE SCALE GENOMIC DNA]</scope>
    <source>
        <strain evidence="14">12NC29</strain>
    </source>
</reference>
<dbReference type="InterPro" id="IPR022398">
    <property type="entry name" value="Peptidase_S8_His-AS"/>
</dbReference>
<evidence type="ECO:0000256" key="5">
    <source>
        <dbReference type="ARBA" id="ARBA00022801"/>
    </source>
</evidence>
<keyword evidence="2" id="KW-0134">Cell wall</keyword>
<evidence type="ECO:0000256" key="6">
    <source>
        <dbReference type="ARBA" id="ARBA00022825"/>
    </source>
</evidence>
<feature type="compositionally biased region" description="Basic and acidic residues" evidence="9">
    <location>
        <begin position="210"/>
        <end position="234"/>
    </location>
</feature>
<evidence type="ECO:0000259" key="13">
    <source>
        <dbReference type="Pfam" id="PF06280"/>
    </source>
</evidence>
<feature type="signal peptide" evidence="10">
    <location>
        <begin position="1"/>
        <end position="22"/>
    </location>
</feature>
<evidence type="ECO:0000256" key="4">
    <source>
        <dbReference type="ARBA" id="ARBA00022729"/>
    </source>
</evidence>
<keyword evidence="4 10" id="KW-0732">Signal</keyword>
<evidence type="ECO:0008006" key="16">
    <source>
        <dbReference type="Google" id="ProtNLM"/>
    </source>
</evidence>
<feature type="domain" description="C5a peptidase/Subtilisin-like protease SBT2-like Fn3-like" evidence="13">
    <location>
        <begin position="645"/>
        <end position="758"/>
    </location>
</feature>
<dbReference type="InterPro" id="IPR034187">
    <property type="entry name" value="Peptidases_S8_5"/>
</dbReference>
<evidence type="ECO:0000313" key="15">
    <source>
        <dbReference type="Proteomes" id="UP000235388"/>
    </source>
</evidence>
<evidence type="ECO:0000313" key="14">
    <source>
        <dbReference type="EMBL" id="PLW07357.1"/>
    </source>
</evidence>
<dbReference type="SUPFAM" id="SSF52743">
    <property type="entry name" value="Subtilisin-like"/>
    <property type="match status" value="1"/>
</dbReference>
<dbReference type="Gene3D" id="3.40.50.200">
    <property type="entry name" value="Peptidase S8/S53 domain"/>
    <property type="match status" value="2"/>
</dbReference>
<dbReference type="OrthoDB" id="3229693at2759"/>
<evidence type="ECO:0000256" key="9">
    <source>
        <dbReference type="SAM" id="MobiDB-lite"/>
    </source>
</evidence>
<keyword evidence="2" id="KW-0964">Secreted</keyword>
<dbReference type="PRINTS" id="PR00723">
    <property type="entry name" value="SUBTILISIN"/>
</dbReference>
<keyword evidence="6 8" id="KW-0720">Serine protease</keyword>
<proteinExistence type="inferred from homology"/>